<evidence type="ECO:0000313" key="2">
    <source>
        <dbReference type="Proteomes" id="UP000576821"/>
    </source>
</evidence>
<dbReference type="EMBL" id="JAASQR010000002">
    <property type="protein sequence ID" value="NIJ16153.1"/>
    <property type="molecule type" value="Genomic_DNA"/>
</dbReference>
<reference evidence="1 2" key="1">
    <citation type="submission" date="2020-03" db="EMBL/GenBank/DDBJ databases">
        <title>Genomic Encyclopedia of Type Strains, Phase IV (KMG-IV): sequencing the most valuable type-strain genomes for metagenomic binning, comparative biology and taxonomic classification.</title>
        <authorList>
            <person name="Goeker M."/>
        </authorList>
    </citation>
    <scope>NUCLEOTIDE SEQUENCE [LARGE SCALE GENOMIC DNA]</scope>
    <source>
        <strain evidence="1 2">DSM 21299</strain>
    </source>
</reference>
<protein>
    <submittedName>
        <fullName evidence="1">Uncharacterized protein</fullName>
    </submittedName>
</protein>
<keyword evidence="2" id="KW-1185">Reference proteome</keyword>
<sequence>MSGPFLILTTWLRAIRHGVMKRGTFPTPFGLSEVEAHSFS</sequence>
<name>A0A846M3K5_9SPHN</name>
<comment type="caution">
    <text evidence="1">The sequence shown here is derived from an EMBL/GenBank/DDBJ whole genome shotgun (WGS) entry which is preliminary data.</text>
</comment>
<gene>
    <name evidence="1" type="ORF">FHS54_001119</name>
</gene>
<evidence type="ECO:0000313" key="1">
    <source>
        <dbReference type="EMBL" id="NIJ16153.1"/>
    </source>
</evidence>
<proteinExistence type="predicted"/>
<accession>A0A846M3K5</accession>
<dbReference type="Proteomes" id="UP000576821">
    <property type="component" value="Unassembled WGS sequence"/>
</dbReference>
<dbReference type="AlphaFoldDB" id="A0A846M3K5"/>
<organism evidence="1 2">
    <name type="scientific">Sphingobium vermicomposti</name>
    <dbReference type="NCBI Taxonomy" id="529005"/>
    <lineage>
        <taxon>Bacteria</taxon>
        <taxon>Pseudomonadati</taxon>
        <taxon>Pseudomonadota</taxon>
        <taxon>Alphaproteobacteria</taxon>
        <taxon>Sphingomonadales</taxon>
        <taxon>Sphingomonadaceae</taxon>
        <taxon>Sphingobium</taxon>
    </lineage>
</organism>